<dbReference type="AlphaFoldDB" id="A0A1Y3ATH2"/>
<evidence type="ECO:0000313" key="2">
    <source>
        <dbReference type="EMBL" id="OTF70475.1"/>
    </source>
</evidence>
<evidence type="ECO:0000313" key="3">
    <source>
        <dbReference type="Proteomes" id="UP000194236"/>
    </source>
</evidence>
<feature type="non-terminal residue" evidence="2">
    <location>
        <position position="110"/>
    </location>
</feature>
<evidence type="ECO:0000256" key="1">
    <source>
        <dbReference type="SAM" id="MobiDB-lite"/>
    </source>
</evidence>
<comment type="caution">
    <text evidence="2">The sequence shown here is derived from an EMBL/GenBank/DDBJ whole genome shotgun (WGS) entry which is preliminary data.</text>
</comment>
<feature type="compositionally biased region" description="Acidic residues" evidence="1">
    <location>
        <begin position="67"/>
        <end position="76"/>
    </location>
</feature>
<feature type="compositionally biased region" description="Basic and acidic residues" evidence="1">
    <location>
        <begin position="42"/>
        <end position="52"/>
    </location>
</feature>
<protein>
    <submittedName>
        <fullName evidence="2">Uncharacterized protein</fullName>
    </submittedName>
</protein>
<dbReference type="EMBL" id="MUJZ01065548">
    <property type="protein sequence ID" value="OTF70475.1"/>
    <property type="molecule type" value="Genomic_DNA"/>
</dbReference>
<reference evidence="2 3" key="1">
    <citation type="submission" date="2017-03" db="EMBL/GenBank/DDBJ databases">
        <title>Genome Survey of Euroglyphus maynei.</title>
        <authorList>
            <person name="Arlian L.G."/>
            <person name="Morgan M.S."/>
            <person name="Rider S.D."/>
        </authorList>
    </citation>
    <scope>NUCLEOTIDE SEQUENCE [LARGE SCALE GENOMIC DNA]</scope>
    <source>
        <strain evidence="2">Arlian Lab</strain>
        <tissue evidence="2">Whole body</tissue>
    </source>
</reference>
<dbReference type="OrthoDB" id="6517059at2759"/>
<feature type="compositionally biased region" description="Basic and acidic residues" evidence="1">
    <location>
        <begin position="77"/>
        <end position="93"/>
    </location>
</feature>
<proteinExistence type="predicted"/>
<accession>A0A1Y3ATH2</accession>
<gene>
    <name evidence="2" type="ORF">BLA29_014055</name>
</gene>
<organism evidence="2 3">
    <name type="scientific">Euroglyphus maynei</name>
    <name type="common">Mayne's house dust mite</name>
    <dbReference type="NCBI Taxonomy" id="6958"/>
    <lineage>
        <taxon>Eukaryota</taxon>
        <taxon>Metazoa</taxon>
        <taxon>Ecdysozoa</taxon>
        <taxon>Arthropoda</taxon>
        <taxon>Chelicerata</taxon>
        <taxon>Arachnida</taxon>
        <taxon>Acari</taxon>
        <taxon>Acariformes</taxon>
        <taxon>Sarcoptiformes</taxon>
        <taxon>Astigmata</taxon>
        <taxon>Psoroptidia</taxon>
        <taxon>Analgoidea</taxon>
        <taxon>Pyroglyphidae</taxon>
        <taxon>Pyroglyphinae</taxon>
        <taxon>Euroglyphus</taxon>
    </lineage>
</organism>
<dbReference type="Proteomes" id="UP000194236">
    <property type="component" value="Unassembled WGS sequence"/>
</dbReference>
<feature type="compositionally biased region" description="Basic residues" evidence="1">
    <location>
        <begin position="53"/>
        <end position="63"/>
    </location>
</feature>
<sequence>MIELKTQEEFIGEKHVGEIQPELEEPTVTLTEEIIELPDEKDEIKPIEEKEKPKKKKVIRRKSKPDEEMEVTAEEMIDMKPADKISEEQKPEEIQPDIESEVDVETKKKL</sequence>
<name>A0A1Y3ATH2_EURMA</name>
<feature type="region of interest" description="Disordered" evidence="1">
    <location>
        <begin position="41"/>
        <end position="110"/>
    </location>
</feature>
<keyword evidence="3" id="KW-1185">Reference proteome</keyword>
<feature type="compositionally biased region" description="Acidic residues" evidence="1">
    <location>
        <begin position="94"/>
        <end position="103"/>
    </location>
</feature>